<feature type="transmembrane region" description="Helical" evidence="8">
    <location>
        <begin position="81"/>
        <end position="103"/>
    </location>
</feature>
<name>A0A7E4VI80_PANRE</name>
<feature type="transmembrane region" description="Helical" evidence="8">
    <location>
        <begin position="524"/>
        <end position="546"/>
    </location>
</feature>
<organism evidence="9 10">
    <name type="scientific">Panagrellus redivivus</name>
    <name type="common">Microworm</name>
    <dbReference type="NCBI Taxonomy" id="6233"/>
    <lineage>
        <taxon>Eukaryota</taxon>
        <taxon>Metazoa</taxon>
        <taxon>Ecdysozoa</taxon>
        <taxon>Nematoda</taxon>
        <taxon>Chromadorea</taxon>
        <taxon>Rhabditida</taxon>
        <taxon>Tylenchina</taxon>
        <taxon>Panagrolaimomorpha</taxon>
        <taxon>Panagrolaimoidea</taxon>
        <taxon>Panagrolaimidae</taxon>
        <taxon>Panagrellus</taxon>
    </lineage>
</organism>
<dbReference type="WBParaSite" id="Pan_g21316.t1">
    <property type="protein sequence ID" value="Pan_g21316.t1"/>
    <property type="gene ID" value="Pan_g21316"/>
</dbReference>
<dbReference type="Proteomes" id="UP000492821">
    <property type="component" value="Unassembled WGS sequence"/>
</dbReference>
<keyword evidence="9" id="KW-1185">Reference proteome</keyword>
<evidence type="ECO:0000256" key="6">
    <source>
        <dbReference type="ARBA" id="ARBA00023136"/>
    </source>
</evidence>
<dbReference type="GO" id="GO:0015179">
    <property type="term" value="F:L-amino acid transmembrane transporter activity"/>
    <property type="evidence" value="ECO:0007669"/>
    <property type="project" value="TreeGrafter"/>
</dbReference>
<feature type="transmembrane region" description="Helical" evidence="8">
    <location>
        <begin position="364"/>
        <end position="386"/>
    </location>
</feature>
<evidence type="ECO:0000313" key="9">
    <source>
        <dbReference type="Proteomes" id="UP000492821"/>
    </source>
</evidence>
<dbReference type="PANTHER" id="PTHR11616">
    <property type="entry name" value="SODIUM/CHLORIDE DEPENDENT TRANSPORTER"/>
    <property type="match status" value="1"/>
</dbReference>
<evidence type="ECO:0000256" key="3">
    <source>
        <dbReference type="ARBA" id="ARBA00022692"/>
    </source>
</evidence>
<reference evidence="9" key="1">
    <citation type="journal article" date="2013" name="Genetics">
        <title>The draft genome and transcriptome of Panagrellus redivivus are shaped by the harsh demands of a free-living lifestyle.</title>
        <authorList>
            <person name="Srinivasan J."/>
            <person name="Dillman A.R."/>
            <person name="Macchietto M.G."/>
            <person name="Heikkinen L."/>
            <person name="Lakso M."/>
            <person name="Fracchia K.M."/>
            <person name="Antoshechkin I."/>
            <person name="Mortazavi A."/>
            <person name="Wong G."/>
            <person name="Sternberg P.W."/>
        </authorList>
    </citation>
    <scope>NUCLEOTIDE SEQUENCE [LARGE SCALE GENOMIC DNA]</scope>
    <source>
        <strain evidence="9">MT8872</strain>
    </source>
</reference>
<comment type="subcellular location">
    <subcellularLocation>
        <location evidence="1">Membrane</location>
        <topology evidence="1">Multi-pass membrane protein</topology>
    </subcellularLocation>
</comment>
<feature type="transmembrane region" description="Helical" evidence="8">
    <location>
        <begin position="12"/>
        <end position="34"/>
    </location>
</feature>
<feature type="binding site" evidence="7">
    <location>
        <position position="32"/>
    </location>
    <ligand>
        <name>Na(+)</name>
        <dbReference type="ChEBI" id="CHEBI:29101"/>
        <label>1</label>
    </ligand>
</feature>
<feature type="transmembrane region" description="Helical" evidence="8">
    <location>
        <begin position="444"/>
        <end position="462"/>
    </location>
</feature>
<dbReference type="SUPFAM" id="SSF161070">
    <property type="entry name" value="SNF-like"/>
    <property type="match status" value="1"/>
</dbReference>
<feature type="transmembrane region" description="Helical" evidence="8">
    <location>
        <begin position="407"/>
        <end position="424"/>
    </location>
</feature>
<keyword evidence="5 8" id="KW-1133">Transmembrane helix</keyword>
<dbReference type="Pfam" id="PF00209">
    <property type="entry name" value="SNF"/>
    <property type="match status" value="1"/>
</dbReference>
<dbReference type="AlphaFoldDB" id="A0A7E4VI80"/>
<dbReference type="InterPro" id="IPR037272">
    <property type="entry name" value="SNS_sf"/>
</dbReference>
<dbReference type="GO" id="GO:0005283">
    <property type="term" value="F:amino acid:sodium symporter activity"/>
    <property type="evidence" value="ECO:0007669"/>
    <property type="project" value="TreeGrafter"/>
</dbReference>
<keyword evidence="2" id="KW-0813">Transport</keyword>
<dbReference type="InterPro" id="IPR000175">
    <property type="entry name" value="Na/ntran_symport"/>
</dbReference>
<evidence type="ECO:0000256" key="8">
    <source>
        <dbReference type="SAM" id="Phobius"/>
    </source>
</evidence>
<sequence length="627" mass="69427">MSGLIVEEWRDLWSFKAEFLVAAFAYVFATTNFLNLPRLILDNGGFAFVSAYGAALLAVVLPVLILEFSVGQSTGRAPIQALYNICPVFKGVGVAQILFSLLVLATMARYLGWLLLYVFHLFWTVIDERPGLPWLHCKNFPELQSLPCREAGAILNISASAAVKLTATHDESSLSQFMRALEHPSSNIADFGHFQYYILAAQGAVWLAVFIAICFGVRWLGKVVSVTFLLPVILLTAICIKALLLRGSWSVFKHCYDITDWQVLADYRVWKAAIEQAVLASGIGFGAFITIGSYNKRSNNLVGDSILLLFVHSLLTLFQVCTVFGVAGFIALRTGRKADDLIASGETQMWHFLSYLSYLPHVKVYSGIVLFMAIFVLLNIFYLLSLNILSSFEDALGVTWTKCVPRFFLALFVALFGFALGIYFTTQAGKHAYELATGYAKYLTLWTILACELIAVAWFYCAHNLGKDLRTMLKPGCCWCLGYMFLGLTYLLPLLPIAIAVFNVLAYSYEAYSEPIRRFAYSEFIGAAVALVPLLPIPLFALYAIIASCRTSGLSKAGALKAAFKSPMRYDMLKNAESASAQHAPRYSSAAPGYVLLPQHSAPLAEPEMYNEQNRNSIEVKVTEIEP</sequence>
<proteinExistence type="predicted"/>
<dbReference type="GO" id="GO:0005886">
    <property type="term" value="C:plasma membrane"/>
    <property type="evidence" value="ECO:0007669"/>
    <property type="project" value="TreeGrafter"/>
</dbReference>
<evidence type="ECO:0000256" key="5">
    <source>
        <dbReference type="ARBA" id="ARBA00022989"/>
    </source>
</evidence>
<evidence type="ECO:0000313" key="10">
    <source>
        <dbReference type="WBParaSite" id="Pan_g21316.t1"/>
    </source>
</evidence>
<evidence type="ECO:0000256" key="2">
    <source>
        <dbReference type="ARBA" id="ARBA00022448"/>
    </source>
</evidence>
<dbReference type="GO" id="GO:0046872">
    <property type="term" value="F:metal ion binding"/>
    <property type="evidence" value="ECO:0007669"/>
    <property type="project" value="UniProtKB-KW"/>
</dbReference>
<reference evidence="10" key="2">
    <citation type="submission" date="2020-10" db="UniProtKB">
        <authorList>
            <consortium name="WormBaseParasite"/>
        </authorList>
    </citation>
    <scope>IDENTIFICATION</scope>
</reference>
<accession>A0A7E4VI80</accession>
<keyword evidence="3 8" id="KW-0812">Transmembrane</keyword>
<dbReference type="PROSITE" id="PS50267">
    <property type="entry name" value="NA_NEUROTRAN_SYMP_3"/>
    <property type="match status" value="1"/>
</dbReference>
<feature type="transmembrane region" description="Helical" evidence="8">
    <location>
        <begin position="110"/>
        <end position="126"/>
    </location>
</feature>
<dbReference type="PANTHER" id="PTHR11616:SF295">
    <property type="entry name" value="SODIUM: NEUROTRANSMITTER SYMPORTER FAMILY"/>
    <property type="match status" value="1"/>
</dbReference>
<feature type="transmembrane region" description="Helical" evidence="8">
    <location>
        <begin position="306"/>
        <end position="332"/>
    </location>
</feature>
<feature type="transmembrane region" description="Helical" evidence="8">
    <location>
        <begin position="483"/>
        <end position="504"/>
    </location>
</feature>
<evidence type="ECO:0000256" key="4">
    <source>
        <dbReference type="ARBA" id="ARBA00022847"/>
    </source>
</evidence>
<feature type="transmembrane region" description="Helical" evidence="8">
    <location>
        <begin position="277"/>
        <end position="294"/>
    </location>
</feature>
<keyword evidence="7" id="KW-0479">Metal-binding</keyword>
<keyword evidence="7" id="KW-0915">Sodium</keyword>
<evidence type="ECO:0000256" key="1">
    <source>
        <dbReference type="ARBA" id="ARBA00004141"/>
    </source>
</evidence>
<keyword evidence="6 8" id="KW-0472">Membrane</keyword>
<protein>
    <submittedName>
        <fullName evidence="10">Sodium:neurotransmitter symporter family protein</fullName>
    </submittedName>
</protein>
<keyword evidence="4" id="KW-0769">Symport</keyword>
<feature type="transmembrane region" description="Helical" evidence="8">
    <location>
        <begin position="46"/>
        <end position="69"/>
    </location>
</feature>
<feature type="transmembrane region" description="Helical" evidence="8">
    <location>
        <begin position="223"/>
        <end position="244"/>
    </location>
</feature>
<dbReference type="PRINTS" id="PR00176">
    <property type="entry name" value="NANEUSMPORT"/>
</dbReference>
<feature type="transmembrane region" description="Helical" evidence="8">
    <location>
        <begin position="194"/>
        <end position="216"/>
    </location>
</feature>
<dbReference type="GO" id="GO:0089718">
    <property type="term" value="P:amino acid import across plasma membrane"/>
    <property type="evidence" value="ECO:0007669"/>
    <property type="project" value="TreeGrafter"/>
</dbReference>
<evidence type="ECO:0000256" key="7">
    <source>
        <dbReference type="PIRSR" id="PIRSR600175-1"/>
    </source>
</evidence>